<keyword evidence="3" id="KW-1185">Reference proteome</keyword>
<gene>
    <name evidence="2" type="ORF">GCM10007043_21090</name>
</gene>
<name>A0A8J3BGT1_9BACI</name>
<accession>A0A8J3BGT1</accession>
<dbReference type="InterPro" id="IPR019267">
    <property type="entry name" value="CRISPR-assoc_Cas6_C"/>
</dbReference>
<dbReference type="EMBL" id="BMOF01000057">
    <property type="protein sequence ID" value="GGK06796.1"/>
    <property type="molecule type" value="Genomic_DNA"/>
</dbReference>
<dbReference type="AlphaFoldDB" id="A0A8J3BGT1"/>
<evidence type="ECO:0000313" key="2">
    <source>
        <dbReference type="EMBL" id="GGK06796.1"/>
    </source>
</evidence>
<dbReference type="Proteomes" id="UP000637720">
    <property type="component" value="Unassembled WGS sequence"/>
</dbReference>
<sequence length="179" mass="20652">MDRIYSLSPGGQKNVIFSRNASIRLENVHPLPLGDYIDFLEVQTLTVRTLSPLRIKHLNRLTDDLEFHVLFRSVLRRMTSLYYWTTGRYPVLDAARLLEKAATIRRVCSSLRWFDYRRYSTTQQMDMKLGGVVGKVRYQGDLTDLYPYIKAGEVLGVGKSLSFGFGRYEVSIEEEGQSD</sequence>
<evidence type="ECO:0000259" key="1">
    <source>
        <dbReference type="Pfam" id="PF10040"/>
    </source>
</evidence>
<reference evidence="2" key="2">
    <citation type="submission" date="2020-09" db="EMBL/GenBank/DDBJ databases">
        <authorList>
            <person name="Sun Q."/>
            <person name="Ohkuma M."/>
        </authorList>
    </citation>
    <scope>NUCLEOTIDE SEQUENCE</scope>
    <source>
        <strain evidence="2">JCM 14719</strain>
    </source>
</reference>
<organism evidence="2 3">
    <name type="scientific">Calditerricola satsumensis</name>
    <dbReference type="NCBI Taxonomy" id="373054"/>
    <lineage>
        <taxon>Bacteria</taxon>
        <taxon>Bacillati</taxon>
        <taxon>Bacillota</taxon>
        <taxon>Bacilli</taxon>
        <taxon>Bacillales</taxon>
        <taxon>Bacillaceae</taxon>
        <taxon>Calditerricola</taxon>
    </lineage>
</organism>
<dbReference type="Gene3D" id="3.30.70.1900">
    <property type="match status" value="1"/>
</dbReference>
<feature type="domain" description="CRISPR-associated protein Cas6 C-terminal" evidence="1">
    <location>
        <begin position="47"/>
        <end position="168"/>
    </location>
</feature>
<protein>
    <recommendedName>
        <fullName evidence="1">CRISPR-associated protein Cas6 C-terminal domain-containing protein</fullName>
    </recommendedName>
</protein>
<proteinExistence type="predicted"/>
<reference evidence="2" key="1">
    <citation type="journal article" date="2014" name="Int. J. Syst. Evol. Microbiol.">
        <title>Complete genome sequence of Corynebacterium casei LMG S-19264T (=DSM 44701T), isolated from a smear-ripened cheese.</title>
        <authorList>
            <consortium name="US DOE Joint Genome Institute (JGI-PGF)"/>
            <person name="Walter F."/>
            <person name="Albersmeier A."/>
            <person name="Kalinowski J."/>
            <person name="Ruckert C."/>
        </authorList>
    </citation>
    <scope>NUCLEOTIDE SEQUENCE</scope>
    <source>
        <strain evidence="2">JCM 14719</strain>
    </source>
</reference>
<comment type="caution">
    <text evidence="2">The sequence shown here is derived from an EMBL/GenBank/DDBJ whole genome shotgun (WGS) entry which is preliminary data.</text>
</comment>
<dbReference type="Pfam" id="PF10040">
    <property type="entry name" value="CRISPR_Cas6"/>
    <property type="match status" value="1"/>
</dbReference>
<evidence type="ECO:0000313" key="3">
    <source>
        <dbReference type="Proteomes" id="UP000637720"/>
    </source>
</evidence>